<evidence type="ECO:0000313" key="7">
    <source>
        <dbReference type="Proteomes" id="UP000184041"/>
    </source>
</evidence>
<dbReference type="STRING" id="1194090.SAMN05443144_10329"/>
<dbReference type="Proteomes" id="UP000184041">
    <property type="component" value="Unassembled WGS sequence"/>
</dbReference>
<dbReference type="PANTHER" id="PTHR45825:SF11">
    <property type="entry name" value="ALPHA AMYLASE DOMAIN-CONTAINING PROTEIN"/>
    <property type="match status" value="1"/>
</dbReference>
<dbReference type="AlphaFoldDB" id="A0A1M4VTB9"/>
<evidence type="ECO:0000256" key="4">
    <source>
        <dbReference type="ARBA" id="ARBA00022679"/>
    </source>
</evidence>
<sequence length="272" mass="31149">MKVLYAAAEISPFARMTHTADLLRFLPASLQDKGYEIRILLPKYGTINDRRNRLHEVIRLSGIEVEVGDKIESMRIKVASIPNAKLQVYFLDNDTYFNRKAMFMNPDNGEHYEDNDERIVFYSKGVLETVIKLGWKPDIIHCHDWPAGLIPLLVKEKYNDLDLFKDTQLIYNIHHPENNGVFNKKLLNLVGLPDSLNQDNLIEGDNVDLRTLGLKYSDHVVTGNHLTGQLDDLFGELNISPKKIQGSPEDVSDKFARYYDEIAGTEEETEES</sequence>
<evidence type="ECO:0000313" key="6">
    <source>
        <dbReference type="EMBL" id="SHE72100.1"/>
    </source>
</evidence>
<gene>
    <name evidence="6" type="ORF">SAMN05443144_10329</name>
</gene>
<dbReference type="SUPFAM" id="SSF53756">
    <property type="entry name" value="UDP-Glycosyltransferase/glycogen phosphorylase"/>
    <property type="match status" value="1"/>
</dbReference>
<dbReference type="InterPro" id="IPR013534">
    <property type="entry name" value="Starch_synth_cat_dom"/>
</dbReference>
<accession>A0A1M4VTB9</accession>
<keyword evidence="7" id="KW-1185">Reference proteome</keyword>
<keyword evidence="3" id="KW-0328">Glycosyltransferase</keyword>
<keyword evidence="4" id="KW-0808">Transferase</keyword>
<evidence type="ECO:0000256" key="1">
    <source>
        <dbReference type="ARBA" id="ARBA00001478"/>
    </source>
</evidence>
<name>A0A1M4VTB9_9BACT</name>
<proteinExistence type="predicted"/>
<dbReference type="PANTHER" id="PTHR45825">
    <property type="entry name" value="GRANULE-BOUND STARCH SYNTHASE 1, CHLOROPLASTIC/AMYLOPLASTIC"/>
    <property type="match status" value="1"/>
</dbReference>
<dbReference type="Pfam" id="PF08323">
    <property type="entry name" value="Glyco_transf_5"/>
    <property type="match status" value="1"/>
</dbReference>
<evidence type="ECO:0000259" key="5">
    <source>
        <dbReference type="Pfam" id="PF08323"/>
    </source>
</evidence>
<dbReference type="EC" id="2.4.1.21" evidence="2"/>
<reference evidence="6 7" key="1">
    <citation type="submission" date="2016-11" db="EMBL/GenBank/DDBJ databases">
        <authorList>
            <person name="Jaros S."/>
            <person name="Januszkiewicz K."/>
            <person name="Wedrychowicz H."/>
        </authorList>
    </citation>
    <scope>NUCLEOTIDE SEQUENCE [LARGE SCALE GENOMIC DNA]</scope>
    <source>
        <strain evidence="6 7">DSM 21986</strain>
    </source>
</reference>
<organism evidence="6 7">
    <name type="scientific">Fodinibius roseus</name>
    <dbReference type="NCBI Taxonomy" id="1194090"/>
    <lineage>
        <taxon>Bacteria</taxon>
        <taxon>Pseudomonadati</taxon>
        <taxon>Balneolota</taxon>
        <taxon>Balneolia</taxon>
        <taxon>Balneolales</taxon>
        <taxon>Balneolaceae</taxon>
        <taxon>Fodinibius</taxon>
    </lineage>
</organism>
<feature type="domain" description="Starch synthase catalytic" evidence="5">
    <location>
        <begin position="2"/>
        <end position="222"/>
    </location>
</feature>
<evidence type="ECO:0000256" key="2">
    <source>
        <dbReference type="ARBA" id="ARBA00012588"/>
    </source>
</evidence>
<evidence type="ECO:0000256" key="3">
    <source>
        <dbReference type="ARBA" id="ARBA00022676"/>
    </source>
</evidence>
<dbReference type="GO" id="GO:0009011">
    <property type="term" value="F:alpha-1,4-glucan glucosyltransferase (ADP-glucose donor) activity"/>
    <property type="evidence" value="ECO:0007669"/>
    <property type="project" value="UniProtKB-EC"/>
</dbReference>
<dbReference type="RefSeq" id="WP_073059427.1">
    <property type="nucleotide sequence ID" value="NZ_FQUS01000003.1"/>
</dbReference>
<comment type="catalytic activity">
    <reaction evidence="1">
        <text>[(1-&gt;4)-alpha-D-glucosyl](n) + ADP-alpha-D-glucose = [(1-&gt;4)-alpha-D-glucosyl](n+1) + ADP + H(+)</text>
        <dbReference type="Rhea" id="RHEA:18189"/>
        <dbReference type="Rhea" id="RHEA-COMP:9584"/>
        <dbReference type="Rhea" id="RHEA-COMP:9587"/>
        <dbReference type="ChEBI" id="CHEBI:15378"/>
        <dbReference type="ChEBI" id="CHEBI:15444"/>
        <dbReference type="ChEBI" id="CHEBI:57498"/>
        <dbReference type="ChEBI" id="CHEBI:456216"/>
        <dbReference type="EC" id="2.4.1.21"/>
    </reaction>
</comment>
<dbReference type="OrthoDB" id="9808590at2"/>
<protein>
    <recommendedName>
        <fullName evidence="2">starch synthase</fullName>
        <ecNumber evidence="2">2.4.1.21</ecNumber>
    </recommendedName>
</protein>
<dbReference type="EMBL" id="FQUS01000003">
    <property type="protein sequence ID" value="SHE72100.1"/>
    <property type="molecule type" value="Genomic_DNA"/>
</dbReference>
<dbReference type="Gene3D" id="3.40.50.2000">
    <property type="entry name" value="Glycogen Phosphorylase B"/>
    <property type="match status" value="1"/>
</dbReference>